<organism evidence="1">
    <name type="scientific">Oryza meridionalis</name>
    <dbReference type="NCBI Taxonomy" id="40149"/>
    <lineage>
        <taxon>Eukaryota</taxon>
        <taxon>Viridiplantae</taxon>
        <taxon>Streptophyta</taxon>
        <taxon>Embryophyta</taxon>
        <taxon>Tracheophyta</taxon>
        <taxon>Spermatophyta</taxon>
        <taxon>Magnoliopsida</taxon>
        <taxon>Liliopsida</taxon>
        <taxon>Poales</taxon>
        <taxon>Poaceae</taxon>
        <taxon>BOP clade</taxon>
        <taxon>Oryzoideae</taxon>
        <taxon>Oryzeae</taxon>
        <taxon>Oryzinae</taxon>
        <taxon>Oryza</taxon>
    </lineage>
</organism>
<dbReference type="HOGENOM" id="CLU_2610095_0_0_1"/>
<dbReference type="Gramene" id="OMERI03G17930.1">
    <property type="protein sequence ID" value="OMERI03G17930.1"/>
    <property type="gene ID" value="OMERI03G17930"/>
</dbReference>
<dbReference type="EnsemblPlants" id="OMERI03G17930.1">
    <property type="protein sequence ID" value="OMERI03G17930.1"/>
    <property type="gene ID" value="OMERI03G17930"/>
</dbReference>
<sequence length="79" mass="8922">MAGEEGGVTLVLHPGAAASIDSWSAAQRYAPERIEKLEGGERFKKFNWIHGEQYYIPFEKFYFTSSMHGGSRTKAILRI</sequence>
<reference evidence="1" key="2">
    <citation type="submission" date="2018-05" db="EMBL/GenBank/DDBJ databases">
        <title>OmerRS3 (Oryza meridionalis Reference Sequence Version 3).</title>
        <authorList>
            <person name="Zhang J."/>
            <person name="Kudrna D."/>
            <person name="Lee S."/>
            <person name="Talag J."/>
            <person name="Welchert J."/>
            <person name="Wing R.A."/>
        </authorList>
    </citation>
    <scope>NUCLEOTIDE SEQUENCE [LARGE SCALE GENOMIC DNA]</scope>
    <source>
        <strain evidence="1">cv. OR44</strain>
    </source>
</reference>
<dbReference type="Proteomes" id="UP000008021">
    <property type="component" value="Chromosome 3"/>
</dbReference>
<protein>
    <submittedName>
        <fullName evidence="1">Uncharacterized protein</fullName>
    </submittedName>
</protein>
<reference evidence="1" key="1">
    <citation type="submission" date="2015-04" db="UniProtKB">
        <authorList>
            <consortium name="EnsemblPlants"/>
        </authorList>
    </citation>
    <scope>IDENTIFICATION</scope>
</reference>
<name>A0A0E0D1H3_9ORYZ</name>
<accession>A0A0E0D1H3</accession>
<dbReference type="AlphaFoldDB" id="A0A0E0D1H3"/>
<evidence type="ECO:0000313" key="1">
    <source>
        <dbReference type="EnsemblPlants" id="OMERI03G17930.1"/>
    </source>
</evidence>
<proteinExistence type="predicted"/>
<keyword evidence="2" id="KW-1185">Reference proteome</keyword>
<evidence type="ECO:0000313" key="2">
    <source>
        <dbReference type="Proteomes" id="UP000008021"/>
    </source>
</evidence>